<keyword evidence="2" id="KW-1185">Reference proteome</keyword>
<protein>
    <submittedName>
        <fullName evidence="1">Uncharacterized protein</fullName>
    </submittedName>
</protein>
<sequence>MFFIIFLPLLCLAFEDNLLFKATQKKQFISPTTSTVNPISRIDYPLKVCAMINCAKREILNTNCDFTTGRGRLGCYNIEENKCTPLPSRKFCFRSMNKNMAFVKVNKTNIDPPEFTLYTFKDPLCQIPDQYDKPFTAQCDKHNIISGKLGCKGENSPLGMMCRSKDYIFNTQNRVHINQRTKSHTTITSIVSFLLFIAFLL</sequence>
<comment type="caution">
    <text evidence="1">The sequence shown here is derived from an EMBL/GenBank/DDBJ whole genome shotgun (WGS) entry which is preliminary data.</text>
</comment>
<proteinExistence type="predicted"/>
<evidence type="ECO:0000313" key="2">
    <source>
        <dbReference type="Proteomes" id="UP001628156"/>
    </source>
</evidence>
<accession>A0ABQ0DUN6</accession>
<gene>
    <name evidence="1" type="ORF">ENUP19_0298G0014</name>
</gene>
<dbReference type="EMBL" id="BAAFRS010000298">
    <property type="protein sequence ID" value="GAB1226560.1"/>
    <property type="molecule type" value="Genomic_DNA"/>
</dbReference>
<evidence type="ECO:0000313" key="1">
    <source>
        <dbReference type="EMBL" id="GAB1226560.1"/>
    </source>
</evidence>
<dbReference type="Proteomes" id="UP001628156">
    <property type="component" value="Unassembled WGS sequence"/>
</dbReference>
<reference evidence="1 2" key="1">
    <citation type="journal article" date="2019" name="PLoS Negl. Trop. Dis.">
        <title>Whole genome sequencing of Entamoeba nuttalli reveals mammalian host-related molecular signatures and a novel octapeptide-repeat surface protein.</title>
        <authorList>
            <person name="Tanaka M."/>
            <person name="Makiuchi T."/>
            <person name="Komiyama T."/>
            <person name="Shiina T."/>
            <person name="Osaki K."/>
            <person name="Tachibana H."/>
        </authorList>
    </citation>
    <scope>NUCLEOTIDE SEQUENCE [LARGE SCALE GENOMIC DNA]</scope>
    <source>
        <strain evidence="1 2">P19-061405</strain>
    </source>
</reference>
<organism evidence="1 2">
    <name type="scientific">Entamoeba nuttalli</name>
    <dbReference type="NCBI Taxonomy" id="412467"/>
    <lineage>
        <taxon>Eukaryota</taxon>
        <taxon>Amoebozoa</taxon>
        <taxon>Evosea</taxon>
        <taxon>Archamoebae</taxon>
        <taxon>Mastigamoebida</taxon>
        <taxon>Entamoebidae</taxon>
        <taxon>Entamoeba</taxon>
    </lineage>
</organism>
<name>A0ABQ0DUN6_9EUKA</name>